<evidence type="ECO:0000256" key="1">
    <source>
        <dbReference type="SAM" id="SignalP"/>
    </source>
</evidence>
<reference evidence="2" key="1">
    <citation type="submission" date="2023-04" db="EMBL/GenBank/DDBJ databases">
        <authorList>
            <consortium name="ELIXIR-Norway"/>
        </authorList>
    </citation>
    <scope>NUCLEOTIDE SEQUENCE [LARGE SCALE GENOMIC DNA]</scope>
</reference>
<protein>
    <submittedName>
        <fullName evidence="2">Uncharacterized protein</fullName>
    </submittedName>
</protein>
<feature type="signal peptide" evidence="1">
    <location>
        <begin position="1"/>
        <end position="19"/>
    </location>
</feature>
<organism evidence="2 3">
    <name type="scientific">Rangifer tarandus platyrhynchus</name>
    <name type="common">Svalbard reindeer</name>
    <dbReference type="NCBI Taxonomy" id="3082113"/>
    <lineage>
        <taxon>Eukaryota</taxon>
        <taxon>Metazoa</taxon>
        <taxon>Chordata</taxon>
        <taxon>Craniata</taxon>
        <taxon>Vertebrata</taxon>
        <taxon>Euteleostomi</taxon>
        <taxon>Mammalia</taxon>
        <taxon>Eutheria</taxon>
        <taxon>Laurasiatheria</taxon>
        <taxon>Artiodactyla</taxon>
        <taxon>Ruminantia</taxon>
        <taxon>Pecora</taxon>
        <taxon>Cervidae</taxon>
        <taxon>Odocoileinae</taxon>
        <taxon>Rangifer</taxon>
    </lineage>
</organism>
<accession>A0ABN8XTL8</accession>
<sequence>MRSAWLPVHLNLMWTLIQGIFWSSGGDSQIHSPLMHDASLNISDLGSTSINHFITLLEIKELTCDPDDPISAAFQSQKRTQPLKMTPGFIPHPVWFFLVRNIGVHSEGNEFCASNQVM</sequence>
<dbReference type="EMBL" id="OX459937">
    <property type="protein sequence ID" value="CAI9152368.1"/>
    <property type="molecule type" value="Genomic_DNA"/>
</dbReference>
<keyword evidence="1" id="KW-0732">Signal</keyword>
<evidence type="ECO:0000313" key="2">
    <source>
        <dbReference type="EMBL" id="CAI9152368.1"/>
    </source>
</evidence>
<feature type="chain" id="PRO_5046885628" evidence="1">
    <location>
        <begin position="20"/>
        <end position="118"/>
    </location>
</feature>
<keyword evidence="3" id="KW-1185">Reference proteome</keyword>
<evidence type="ECO:0000313" key="3">
    <source>
        <dbReference type="Proteomes" id="UP001176941"/>
    </source>
</evidence>
<proteinExistence type="predicted"/>
<dbReference type="Proteomes" id="UP001176941">
    <property type="component" value="Chromosome 1"/>
</dbReference>
<gene>
    <name evidence="2" type="ORF">MRATA1EN1_LOCUS1330</name>
</gene>
<name>A0ABN8XTL8_RANTA</name>